<dbReference type="AlphaFoldDB" id="A0A382LRM4"/>
<organism evidence="5">
    <name type="scientific">marine metagenome</name>
    <dbReference type="NCBI Taxonomy" id="408172"/>
    <lineage>
        <taxon>unclassified sequences</taxon>
        <taxon>metagenomes</taxon>
        <taxon>ecological metagenomes</taxon>
    </lineage>
</organism>
<feature type="non-terminal residue" evidence="5">
    <location>
        <position position="1"/>
    </location>
</feature>
<dbReference type="Gene3D" id="3.30.2350.10">
    <property type="entry name" value="Pseudouridine synthase"/>
    <property type="match status" value="1"/>
</dbReference>
<sequence>VSLLTGISRSRAAKAIEDGQVLIDDEPVLVRSRRVQAGEELTVPDIAEGEVQGLRPDPGVEIVVVHEDAEVIVVDKAAGVIVHPGAGHDEGTLVHGLLARYPEVASVGSVLRPGIVHRLDRGTSGLLMVARTAATHASLVRQLSDRRVDRRYLALVHGCVEADEGRIEAPIGRSPRGRTRMAVVAGGREARTAYTVQERWGRPSTTLLECRLET</sequence>
<dbReference type="InterPro" id="IPR020103">
    <property type="entry name" value="PsdUridine_synth_cat_dom_sf"/>
</dbReference>
<dbReference type="Gene3D" id="3.10.290.10">
    <property type="entry name" value="RNA-binding S4 domain"/>
    <property type="match status" value="1"/>
</dbReference>
<reference evidence="5" key="1">
    <citation type="submission" date="2018-05" db="EMBL/GenBank/DDBJ databases">
        <authorList>
            <person name="Lanie J.A."/>
            <person name="Ng W.-L."/>
            <person name="Kazmierczak K.M."/>
            <person name="Andrzejewski T.M."/>
            <person name="Davidsen T.M."/>
            <person name="Wayne K.J."/>
            <person name="Tettelin H."/>
            <person name="Glass J.I."/>
            <person name="Rusch D."/>
            <person name="Podicherti R."/>
            <person name="Tsui H.-C.T."/>
            <person name="Winkler M.E."/>
        </authorList>
    </citation>
    <scope>NUCLEOTIDE SEQUENCE</scope>
</reference>
<dbReference type="Pfam" id="PF01479">
    <property type="entry name" value="S4"/>
    <property type="match status" value="1"/>
</dbReference>
<dbReference type="CDD" id="cd02869">
    <property type="entry name" value="PseudoU_synth_RluA_like"/>
    <property type="match status" value="1"/>
</dbReference>
<gene>
    <name evidence="5" type="ORF">METZ01_LOCUS292114</name>
</gene>
<dbReference type="InterPro" id="IPR050188">
    <property type="entry name" value="RluA_PseudoU_synthase"/>
</dbReference>
<dbReference type="InterPro" id="IPR002942">
    <property type="entry name" value="S4_RNA-bd"/>
</dbReference>
<dbReference type="GO" id="GO:0009982">
    <property type="term" value="F:pseudouridine synthase activity"/>
    <property type="evidence" value="ECO:0007669"/>
    <property type="project" value="InterPro"/>
</dbReference>
<dbReference type="PROSITE" id="PS01129">
    <property type="entry name" value="PSI_RLU"/>
    <property type="match status" value="1"/>
</dbReference>
<dbReference type="EMBL" id="UINC01088757">
    <property type="protein sequence ID" value="SVC39260.1"/>
    <property type="molecule type" value="Genomic_DNA"/>
</dbReference>
<dbReference type="InterPro" id="IPR006224">
    <property type="entry name" value="PsdUridine_synth_RluA-like_CS"/>
</dbReference>
<evidence type="ECO:0000259" key="4">
    <source>
        <dbReference type="Pfam" id="PF01479"/>
    </source>
</evidence>
<feature type="non-terminal residue" evidence="5">
    <location>
        <position position="214"/>
    </location>
</feature>
<dbReference type="GO" id="GO:0000455">
    <property type="term" value="P:enzyme-directed rRNA pseudouridine synthesis"/>
    <property type="evidence" value="ECO:0007669"/>
    <property type="project" value="TreeGrafter"/>
</dbReference>
<dbReference type="InterPro" id="IPR036986">
    <property type="entry name" value="S4_RNA-bd_sf"/>
</dbReference>
<evidence type="ECO:0000256" key="2">
    <source>
        <dbReference type="ARBA" id="ARBA00023235"/>
    </source>
</evidence>
<evidence type="ECO:0000259" key="3">
    <source>
        <dbReference type="Pfam" id="PF00849"/>
    </source>
</evidence>
<accession>A0A382LRM4</accession>
<name>A0A382LRM4_9ZZZZ</name>
<dbReference type="PROSITE" id="PS50889">
    <property type="entry name" value="S4"/>
    <property type="match status" value="1"/>
</dbReference>
<keyword evidence="2" id="KW-0413">Isomerase</keyword>
<dbReference type="GO" id="GO:0003723">
    <property type="term" value="F:RNA binding"/>
    <property type="evidence" value="ECO:0007669"/>
    <property type="project" value="InterPro"/>
</dbReference>
<evidence type="ECO:0000256" key="1">
    <source>
        <dbReference type="ARBA" id="ARBA00010876"/>
    </source>
</evidence>
<dbReference type="Pfam" id="PF00849">
    <property type="entry name" value="PseudoU_synth_2"/>
    <property type="match status" value="1"/>
</dbReference>
<proteinExistence type="inferred from homology"/>
<protein>
    <submittedName>
        <fullName evidence="5">Uncharacterized protein</fullName>
    </submittedName>
</protein>
<dbReference type="CDD" id="cd00165">
    <property type="entry name" value="S4"/>
    <property type="match status" value="1"/>
</dbReference>
<dbReference type="PANTHER" id="PTHR21600">
    <property type="entry name" value="MITOCHONDRIAL RNA PSEUDOURIDINE SYNTHASE"/>
    <property type="match status" value="1"/>
</dbReference>
<feature type="domain" description="RNA-binding S4" evidence="4">
    <location>
        <begin position="6"/>
        <end position="40"/>
    </location>
</feature>
<dbReference type="SUPFAM" id="SSF55174">
    <property type="entry name" value="Alpha-L RNA-binding motif"/>
    <property type="match status" value="1"/>
</dbReference>
<comment type="similarity">
    <text evidence="1">Belongs to the pseudouridine synthase RluA family.</text>
</comment>
<dbReference type="InterPro" id="IPR006145">
    <property type="entry name" value="PsdUridine_synth_RsuA/RluA"/>
</dbReference>
<feature type="domain" description="Pseudouridine synthase RsuA/RluA-like" evidence="3">
    <location>
        <begin position="71"/>
        <end position="214"/>
    </location>
</feature>
<dbReference type="PANTHER" id="PTHR21600:SF44">
    <property type="entry name" value="RIBOSOMAL LARGE SUBUNIT PSEUDOURIDINE SYNTHASE D"/>
    <property type="match status" value="1"/>
</dbReference>
<dbReference type="SUPFAM" id="SSF55120">
    <property type="entry name" value="Pseudouridine synthase"/>
    <property type="match status" value="1"/>
</dbReference>
<evidence type="ECO:0000313" key="5">
    <source>
        <dbReference type="EMBL" id="SVC39260.1"/>
    </source>
</evidence>